<dbReference type="Gene3D" id="3.40.630.30">
    <property type="match status" value="1"/>
</dbReference>
<protein>
    <submittedName>
        <fullName evidence="3">GNAT family N-acetyltransferase</fullName>
    </submittedName>
</protein>
<keyword evidence="1" id="KW-0808">Transferase</keyword>
<evidence type="ECO:0000313" key="3">
    <source>
        <dbReference type="EMBL" id="QUW04062.1"/>
    </source>
</evidence>
<sequence>MRLPEDVTLRPATDADGEAIRHLIFGVLREYGLQPEPDGTDADLFAITATYEQSGGWFACLVRDDGTVVGTVALFNVDAVTCELRKMYLAREVRGQGLGAFLLRQAIETARRLGFQWMVLETASVLKEAIALYERAGFQRVTQPNHSCRCDAVYRLGLVREGDQG</sequence>
<dbReference type="InterPro" id="IPR000182">
    <property type="entry name" value="GNAT_dom"/>
</dbReference>
<dbReference type="InterPro" id="IPR016181">
    <property type="entry name" value="Acyl_CoA_acyltransferase"/>
</dbReference>
<evidence type="ECO:0000313" key="4">
    <source>
        <dbReference type="Proteomes" id="UP000676506"/>
    </source>
</evidence>
<evidence type="ECO:0000259" key="2">
    <source>
        <dbReference type="PROSITE" id="PS51186"/>
    </source>
</evidence>
<dbReference type="PROSITE" id="PS51186">
    <property type="entry name" value="GNAT"/>
    <property type="match status" value="1"/>
</dbReference>
<organism evidence="3 4">
    <name type="scientific">Chloracidobacterium validum</name>
    <dbReference type="NCBI Taxonomy" id="2821543"/>
    <lineage>
        <taxon>Bacteria</taxon>
        <taxon>Pseudomonadati</taxon>
        <taxon>Acidobacteriota</taxon>
        <taxon>Terriglobia</taxon>
        <taxon>Terriglobales</taxon>
        <taxon>Acidobacteriaceae</taxon>
        <taxon>Chloracidobacterium</taxon>
    </lineage>
</organism>
<feature type="domain" description="N-acetyltransferase" evidence="2">
    <location>
        <begin position="7"/>
        <end position="161"/>
    </location>
</feature>
<dbReference type="CDD" id="cd04301">
    <property type="entry name" value="NAT_SF"/>
    <property type="match status" value="1"/>
</dbReference>
<dbReference type="SUPFAM" id="SSF55729">
    <property type="entry name" value="Acyl-CoA N-acyltransferases (Nat)"/>
    <property type="match status" value="1"/>
</dbReference>
<gene>
    <name evidence="3" type="ORF">J8C06_13495</name>
</gene>
<dbReference type="Pfam" id="PF00583">
    <property type="entry name" value="Acetyltransf_1"/>
    <property type="match status" value="1"/>
</dbReference>
<dbReference type="Proteomes" id="UP000676506">
    <property type="component" value="Chromosome 2"/>
</dbReference>
<accession>A0ABX8BAV0</accession>
<dbReference type="RefSeq" id="WP_211429951.1">
    <property type="nucleotide sequence ID" value="NZ_CP072649.1"/>
</dbReference>
<dbReference type="PANTHER" id="PTHR13947:SF37">
    <property type="entry name" value="LD18367P"/>
    <property type="match status" value="1"/>
</dbReference>
<name>A0ABX8BAV0_9BACT</name>
<dbReference type="InterPro" id="IPR050769">
    <property type="entry name" value="NAT_camello-type"/>
</dbReference>
<evidence type="ECO:0000256" key="1">
    <source>
        <dbReference type="ARBA" id="ARBA00022679"/>
    </source>
</evidence>
<dbReference type="EMBL" id="CP072649">
    <property type="protein sequence ID" value="QUW04062.1"/>
    <property type="molecule type" value="Genomic_DNA"/>
</dbReference>
<keyword evidence="4" id="KW-1185">Reference proteome</keyword>
<dbReference type="PANTHER" id="PTHR13947">
    <property type="entry name" value="GNAT FAMILY N-ACETYLTRANSFERASE"/>
    <property type="match status" value="1"/>
</dbReference>
<reference evidence="3 4" key="1">
    <citation type="submission" date="2021-03" db="EMBL/GenBank/DDBJ databases">
        <title>Genomic and phenotypic characterization of Chloracidobacterium isolates provides evidence for multiple species.</title>
        <authorList>
            <person name="Saini M.K."/>
            <person name="Costas A.M.G."/>
            <person name="Tank M."/>
            <person name="Bryant D.A."/>
        </authorList>
    </citation>
    <scope>NUCLEOTIDE SEQUENCE [LARGE SCALE GENOMIC DNA]</scope>
    <source>
        <strain evidence="3 4">BV2-C</strain>
    </source>
</reference>
<proteinExistence type="predicted"/>